<name>A0A815CPG5_9BILA</name>
<evidence type="ECO:0000313" key="8">
    <source>
        <dbReference type="EMBL" id="CAF1290040.1"/>
    </source>
</evidence>
<dbReference type="Proteomes" id="UP000663870">
    <property type="component" value="Unassembled WGS sequence"/>
</dbReference>
<dbReference type="EMBL" id="CAJNOL010003542">
    <property type="protein sequence ID" value="CAF1566572.1"/>
    <property type="molecule type" value="Genomic_DNA"/>
</dbReference>
<evidence type="ECO:0000256" key="6">
    <source>
        <dbReference type="SAM" id="Phobius"/>
    </source>
</evidence>
<dbReference type="Pfam" id="PF03908">
    <property type="entry name" value="Sec20"/>
    <property type="match status" value="1"/>
</dbReference>
<accession>A0A815CPG5</accession>
<reference evidence="8" key="1">
    <citation type="submission" date="2021-02" db="EMBL/GenBank/DDBJ databases">
        <authorList>
            <person name="Nowell W R."/>
        </authorList>
    </citation>
    <scope>NUCLEOTIDE SEQUENCE</scope>
</reference>
<evidence type="ECO:0000256" key="1">
    <source>
        <dbReference type="ARBA" id="ARBA00004211"/>
    </source>
</evidence>
<dbReference type="GO" id="GO:0016020">
    <property type="term" value="C:membrane"/>
    <property type="evidence" value="ECO:0007669"/>
    <property type="project" value="UniProtKB-SubCell"/>
</dbReference>
<evidence type="ECO:0000313" key="10">
    <source>
        <dbReference type="Proteomes" id="UP000663854"/>
    </source>
</evidence>
<organism evidence="8 10">
    <name type="scientific">Rotaria sordida</name>
    <dbReference type="NCBI Taxonomy" id="392033"/>
    <lineage>
        <taxon>Eukaryota</taxon>
        <taxon>Metazoa</taxon>
        <taxon>Spiralia</taxon>
        <taxon>Gnathifera</taxon>
        <taxon>Rotifera</taxon>
        <taxon>Eurotatoria</taxon>
        <taxon>Bdelloidea</taxon>
        <taxon>Philodinida</taxon>
        <taxon>Philodinidae</taxon>
        <taxon>Rotaria</taxon>
    </lineage>
</organism>
<sequence length="97" mass="11175">MQEANRNTDLMLEAQKILKDAELLGIQILDVITISSLTVSKTIDKYILSEHLIDTTRDLINQYERKAKFEKLIIVTLLVDFFAGALNIVKKRLLWSQ</sequence>
<protein>
    <recommendedName>
        <fullName evidence="7">Sec20 C-terminal domain-containing protein</fullName>
    </recommendedName>
</protein>
<keyword evidence="3 6" id="KW-0812">Transmembrane</keyword>
<dbReference type="AlphaFoldDB" id="A0A815CPG5"/>
<evidence type="ECO:0000256" key="4">
    <source>
        <dbReference type="ARBA" id="ARBA00022989"/>
    </source>
</evidence>
<comment type="caution">
    <text evidence="8">The sequence shown here is derived from an EMBL/GenBank/DDBJ whole genome shotgun (WGS) entry which is preliminary data.</text>
</comment>
<keyword evidence="4 6" id="KW-1133">Transmembrane helix</keyword>
<evidence type="ECO:0000256" key="5">
    <source>
        <dbReference type="ARBA" id="ARBA00023136"/>
    </source>
</evidence>
<evidence type="ECO:0000256" key="3">
    <source>
        <dbReference type="ARBA" id="ARBA00022692"/>
    </source>
</evidence>
<evidence type="ECO:0000313" key="9">
    <source>
        <dbReference type="EMBL" id="CAF1566572.1"/>
    </source>
</evidence>
<keyword evidence="2" id="KW-0813">Transport</keyword>
<keyword evidence="11" id="KW-1185">Reference proteome</keyword>
<feature type="transmembrane region" description="Helical" evidence="6">
    <location>
        <begin position="72"/>
        <end position="89"/>
    </location>
</feature>
<keyword evidence="5 6" id="KW-0472">Membrane</keyword>
<evidence type="ECO:0000313" key="11">
    <source>
        <dbReference type="Proteomes" id="UP000663870"/>
    </source>
</evidence>
<proteinExistence type="predicted"/>
<evidence type="ECO:0000259" key="7">
    <source>
        <dbReference type="Pfam" id="PF03908"/>
    </source>
</evidence>
<dbReference type="EMBL" id="CAJNOH010002376">
    <property type="protein sequence ID" value="CAF1290040.1"/>
    <property type="molecule type" value="Genomic_DNA"/>
</dbReference>
<dbReference type="Proteomes" id="UP000663854">
    <property type="component" value="Unassembled WGS sequence"/>
</dbReference>
<dbReference type="InterPro" id="IPR056173">
    <property type="entry name" value="Sec20_C"/>
</dbReference>
<comment type="subcellular location">
    <subcellularLocation>
        <location evidence="1">Membrane</location>
        <topology evidence="1">Single-pass type IV membrane protein</topology>
    </subcellularLocation>
</comment>
<gene>
    <name evidence="9" type="ORF">JXQ802_LOCUS44813</name>
    <name evidence="8" type="ORF">PYM288_LOCUS29342</name>
</gene>
<feature type="domain" description="Sec20 C-terminal" evidence="7">
    <location>
        <begin position="4"/>
        <end position="93"/>
    </location>
</feature>
<evidence type="ECO:0000256" key="2">
    <source>
        <dbReference type="ARBA" id="ARBA00022448"/>
    </source>
</evidence>